<organism evidence="1 2">
    <name type="scientific">Streptomyces spongiicola</name>
    <dbReference type="NCBI Taxonomy" id="1690221"/>
    <lineage>
        <taxon>Bacteria</taxon>
        <taxon>Bacillati</taxon>
        <taxon>Actinomycetota</taxon>
        <taxon>Actinomycetes</taxon>
        <taxon>Kitasatosporales</taxon>
        <taxon>Streptomycetaceae</taxon>
        <taxon>Streptomyces</taxon>
    </lineage>
</organism>
<dbReference type="Proteomes" id="UP000265354">
    <property type="component" value="Unassembled WGS sequence"/>
</dbReference>
<dbReference type="AlphaFoldDB" id="A0A388ST35"/>
<comment type="caution">
    <text evidence="1">The sequence shown here is derived from an EMBL/GenBank/DDBJ whole genome shotgun (WGS) entry which is preliminary data.</text>
</comment>
<evidence type="ECO:0000313" key="1">
    <source>
        <dbReference type="EMBL" id="GBP99797.1"/>
    </source>
</evidence>
<reference evidence="1 2" key="1">
    <citation type="submission" date="2018-07" db="EMBL/GenBank/DDBJ databases">
        <title>Whole Genome Shotgun Sequence of Streptomyces spongiicola strain 531S.</title>
        <authorList>
            <person name="Dohra H."/>
            <person name="Kodani S."/>
        </authorList>
    </citation>
    <scope>NUCLEOTIDE SEQUENCE [LARGE SCALE GENOMIC DNA]</scope>
    <source>
        <strain evidence="1 2">531S</strain>
    </source>
</reference>
<protein>
    <submittedName>
        <fullName evidence="1">Uncharacterized protein</fullName>
    </submittedName>
</protein>
<accession>A0A388ST35</accession>
<gene>
    <name evidence="1" type="ORF">SSP531S_11940</name>
</gene>
<evidence type="ECO:0000313" key="2">
    <source>
        <dbReference type="Proteomes" id="UP000265354"/>
    </source>
</evidence>
<dbReference type="EMBL" id="BGZL01000003">
    <property type="protein sequence ID" value="GBP99797.1"/>
    <property type="molecule type" value="Genomic_DNA"/>
</dbReference>
<name>A0A388ST35_9ACTN</name>
<proteinExistence type="predicted"/>
<sequence length="63" mass="6946">MQMTQKDGVEVVETDVSLQLAEGAVAHVEQQPEAVGLYEIARAGRFRRRERPRAADDGELHGA</sequence>